<feature type="active site" description="Proton acceptor; for enolization step" evidence="3">
    <location>
        <position position="67"/>
    </location>
</feature>
<feature type="active site" description="Proton acceptor; for ring-opening step" evidence="3">
    <location>
        <position position="138"/>
    </location>
</feature>
<feature type="site" description="Part of the allosteric site" evidence="3">
    <location>
        <position position="146"/>
    </location>
</feature>
<dbReference type="AlphaFoldDB" id="A0A7H0H2X6"/>
<comment type="pathway">
    <text evidence="3">Amino-sugar metabolism; N-acetylneuraminate degradation; D-fructose 6-phosphate from N-acetylneuraminate: step 5/5.</text>
</comment>
<dbReference type="PANTHER" id="PTHR11280">
    <property type="entry name" value="GLUCOSAMINE-6-PHOSPHATE ISOMERASE"/>
    <property type="match status" value="1"/>
</dbReference>
<dbReference type="UniPathway" id="UPA00629">
    <property type="reaction ID" value="UER00684"/>
</dbReference>
<dbReference type="CDD" id="cd01399">
    <property type="entry name" value="GlcN6P_deaminase"/>
    <property type="match status" value="1"/>
</dbReference>
<evidence type="ECO:0000256" key="3">
    <source>
        <dbReference type="HAMAP-Rule" id="MF_01241"/>
    </source>
</evidence>
<accession>A0A7H0H2X6</accession>
<dbReference type="NCBIfam" id="NF001684">
    <property type="entry name" value="PRK00443.1-4"/>
    <property type="match status" value="1"/>
</dbReference>
<dbReference type="Proteomes" id="UP000516117">
    <property type="component" value="Chromosome"/>
</dbReference>
<feature type="site" description="Part of the allosteric site" evidence="3">
    <location>
        <position position="155"/>
    </location>
</feature>
<sequence length="263" mass="28066">MEVVICRDADEVGRVAADRMVSYLEGLDTPVLGLATGSSPLALYRELAARVEAGVIDLSHALAFALDEYVGVPLEHPESYASVIRRTVVEPLKMDPARVRVPDGLADDLAAAADEYDAAIEALGGVDVQVLGVGSNGHIGFNEPFSSFSSRTRVKTLMQQTREDNARFFDSVDEVPQHCVTQGLGTIMDSHVALLVASGEGKADAVAAMVEGCVSAQWPASILQFHPRAVIIIDEAAASKLKNAEYFRQIQASDIDRTGVAVD</sequence>
<gene>
    <name evidence="3 5" type="primary">nagB</name>
    <name evidence="5" type="ORF">H9L22_11385</name>
</gene>
<proteinExistence type="inferred from homology"/>
<dbReference type="GO" id="GO:0019262">
    <property type="term" value="P:N-acetylneuraminate catabolic process"/>
    <property type="evidence" value="ECO:0007669"/>
    <property type="project" value="UniProtKB-UniRule"/>
</dbReference>
<dbReference type="InterPro" id="IPR037171">
    <property type="entry name" value="NagB/RpiA_transferase-like"/>
</dbReference>
<dbReference type="RefSeq" id="WP_187720028.1">
    <property type="nucleotide sequence ID" value="NZ_BAABBL010000004.1"/>
</dbReference>
<dbReference type="EMBL" id="CP060789">
    <property type="protein sequence ID" value="QNP54892.1"/>
    <property type="molecule type" value="Genomic_DNA"/>
</dbReference>
<comment type="similarity">
    <text evidence="3">Belongs to the glucosamine/galactosamine-6-phosphate isomerase family. NagB subfamily.</text>
</comment>
<keyword evidence="3" id="KW-1015">Disulfide bond</keyword>
<keyword evidence="2 3" id="KW-0119">Carbohydrate metabolism</keyword>
<evidence type="ECO:0000259" key="4">
    <source>
        <dbReference type="Pfam" id="PF01182"/>
    </source>
</evidence>
<dbReference type="KEGG" id="tdf:H9L22_11385"/>
<dbReference type="Pfam" id="PF01182">
    <property type="entry name" value="Glucosamine_iso"/>
    <property type="match status" value="1"/>
</dbReference>
<dbReference type="InterPro" id="IPR006148">
    <property type="entry name" value="Glc/Gal-6P_isomerase"/>
</dbReference>
<evidence type="ECO:0000256" key="2">
    <source>
        <dbReference type="ARBA" id="ARBA00023277"/>
    </source>
</evidence>
<reference evidence="5 6" key="1">
    <citation type="submission" date="2020-08" db="EMBL/GenBank/DDBJ databases">
        <title>Genome sequence of Tessaracoccus defluvii JCM 17540T.</title>
        <authorList>
            <person name="Hyun D.-W."/>
            <person name="Bae J.-W."/>
        </authorList>
    </citation>
    <scope>NUCLEOTIDE SEQUENCE [LARGE SCALE GENOMIC DNA]</scope>
    <source>
        <strain evidence="5 6">JCM 17540</strain>
    </source>
</reference>
<keyword evidence="3" id="KW-0021">Allosteric enzyme</keyword>
<comment type="function">
    <text evidence="3">Catalyzes the reversible isomerization-deamination of glucosamine 6-phosphate (GlcN6P) to form fructose 6-phosphate (Fru6P) and ammonium ion.</text>
</comment>
<dbReference type="InterPro" id="IPR004547">
    <property type="entry name" value="Glucosamine6P_isomerase"/>
</dbReference>
<feature type="active site" description="For ring-opening step" evidence="3">
    <location>
        <position position="143"/>
    </location>
</feature>
<dbReference type="GO" id="GO:0042802">
    <property type="term" value="F:identical protein binding"/>
    <property type="evidence" value="ECO:0007669"/>
    <property type="project" value="TreeGrafter"/>
</dbReference>
<organism evidence="5 6">
    <name type="scientific">Tessaracoccus defluvii</name>
    <dbReference type="NCBI Taxonomy" id="1285901"/>
    <lineage>
        <taxon>Bacteria</taxon>
        <taxon>Bacillati</taxon>
        <taxon>Actinomycetota</taxon>
        <taxon>Actinomycetes</taxon>
        <taxon>Propionibacteriales</taxon>
        <taxon>Propionibacteriaceae</taxon>
        <taxon>Tessaracoccus</taxon>
    </lineage>
</organism>
<dbReference type="GO" id="GO:0005737">
    <property type="term" value="C:cytoplasm"/>
    <property type="evidence" value="ECO:0007669"/>
    <property type="project" value="TreeGrafter"/>
</dbReference>
<dbReference type="SUPFAM" id="SSF100950">
    <property type="entry name" value="NagB/RpiA/CoA transferase-like"/>
    <property type="match status" value="1"/>
</dbReference>
<feature type="disulfide bond" description="Interchain" evidence="3">
    <location>
        <position position="213"/>
    </location>
</feature>
<dbReference type="PANTHER" id="PTHR11280:SF5">
    <property type="entry name" value="GLUCOSAMINE-6-PHOSPHATE ISOMERASE"/>
    <property type="match status" value="1"/>
</dbReference>
<dbReference type="Gene3D" id="3.40.50.1360">
    <property type="match status" value="1"/>
</dbReference>
<comment type="catalytic activity">
    <reaction evidence="3">
        <text>alpha-D-glucosamine 6-phosphate + H2O = beta-D-fructose 6-phosphate + NH4(+)</text>
        <dbReference type="Rhea" id="RHEA:12172"/>
        <dbReference type="ChEBI" id="CHEBI:15377"/>
        <dbReference type="ChEBI" id="CHEBI:28938"/>
        <dbReference type="ChEBI" id="CHEBI:57634"/>
        <dbReference type="ChEBI" id="CHEBI:75989"/>
        <dbReference type="EC" id="3.5.99.6"/>
    </reaction>
</comment>
<name>A0A7H0H2X6_9ACTN</name>
<dbReference type="EC" id="3.5.99.6" evidence="3"/>
<dbReference type="GO" id="GO:0005975">
    <property type="term" value="P:carbohydrate metabolic process"/>
    <property type="evidence" value="ECO:0007669"/>
    <property type="project" value="InterPro"/>
</dbReference>
<protein>
    <recommendedName>
        <fullName evidence="3">Glucosamine-6-phosphate deaminase</fullName>
        <ecNumber evidence="3">3.5.99.6</ecNumber>
    </recommendedName>
    <alternativeName>
        <fullName evidence="3">GlcN6P deaminase</fullName>
        <shortName evidence="3">GNPDA</shortName>
    </alternativeName>
    <alternativeName>
        <fullName evidence="3">Glucosamine-6-phosphate isomerase</fullName>
    </alternativeName>
</protein>
<dbReference type="HAMAP" id="MF_01241">
    <property type="entry name" value="GlcN6P_deamin"/>
    <property type="match status" value="1"/>
</dbReference>
<feature type="site" description="Part of the allosteric site" evidence="3">
    <location>
        <position position="153"/>
    </location>
</feature>
<dbReference type="GO" id="GO:0006046">
    <property type="term" value="P:N-acetylglucosamine catabolic process"/>
    <property type="evidence" value="ECO:0007669"/>
    <property type="project" value="UniProtKB-UniRule"/>
</dbReference>
<evidence type="ECO:0000256" key="1">
    <source>
        <dbReference type="ARBA" id="ARBA00022801"/>
    </source>
</evidence>
<dbReference type="GO" id="GO:0006043">
    <property type="term" value="P:glucosamine catabolic process"/>
    <property type="evidence" value="ECO:0007669"/>
    <property type="project" value="TreeGrafter"/>
</dbReference>
<evidence type="ECO:0000313" key="5">
    <source>
        <dbReference type="EMBL" id="QNP54892.1"/>
    </source>
</evidence>
<dbReference type="GO" id="GO:0004342">
    <property type="term" value="F:glucosamine-6-phosphate deaminase activity"/>
    <property type="evidence" value="ECO:0007669"/>
    <property type="project" value="UniProtKB-UniRule"/>
</dbReference>
<dbReference type="InterPro" id="IPR018321">
    <property type="entry name" value="Glucosamine6P_isomerase_CS"/>
</dbReference>
<comment type="activity regulation">
    <text evidence="3">Allosterically activated by N-acetylglucosamine 6-phosphate (GlcNAc6P).</text>
</comment>
<evidence type="ECO:0000313" key="6">
    <source>
        <dbReference type="Proteomes" id="UP000516117"/>
    </source>
</evidence>
<feature type="site" description="Part of the allosteric site" evidence="3">
    <location>
        <position position="156"/>
    </location>
</feature>
<dbReference type="PROSITE" id="PS01161">
    <property type="entry name" value="GLC_GALNAC_ISOMERASE"/>
    <property type="match status" value="1"/>
</dbReference>
<feature type="domain" description="Glucosamine/galactosamine-6-phosphate isomerase" evidence="4">
    <location>
        <begin position="16"/>
        <end position="224"/>
    </location>
</feature>
<dbReference type="NCBIfam" id="TIGR00502">
    <property type="entry name" value="nagB"/>
    <property type="match status" value="1"/>
</dbReference>
<keyword evidence="6" id="KW-1185">Reference proteome</keyword>
<feature type="active site" description="For ring-opening step" evidence="3">
    <location>
        <position position="136"/>
    </location>
</feature>
<keyword evidence="1 3" id="KW-0378">Hydrolase</keyword>